<dbReference type="AlphaFoldDB" id="A0A9D4P7T1"/>
<comment type="caution">
    <text evidence="5">The sequence shown here is derived from an EMBL/GenBank/DDBJ whole genome shotgun (WGS) entry which is preliminary data.</text>
</comment>
<reference evidence="5" key="1">
    <citation type="submission" date="2020-06" db="EMBL/GenBank/DDBJ databases">
        <authorList>
            <person name="Ji K."/>
            <person name="Li J."/>
        </authorList>
    </citation>
    <scope>NUCLEOTIDE SEQUENCE</scope>
    <source>
        <strain evidence="5">JKM2019</strain>
        <tissue evidence="5">Whole body</tissue>
    </source>
</reference>
<name>A0A9D4P7T1_DERFA</name>
<evidence type="ECO:0000259" key="4">
    <source>
        <dbReference type="Pfam" id="PF03364"/>
    </source>
</evidence>
<feature type="domain" description="Coenzyme Q-binding protein COQ10 START" evidence="4">
    <location>
        <begin position="91"/>
        <end position="212"/>
    </location>
</feature>
<evidence type="ECO:0000256" key="3">
    <source>
        <dbReference type="ARBA" id="ARBA00024947"/>
    </source>
</evidence>
<gene>
    <name evidence="5" type="ORF">HUG17_0970</name>
</gene>
<dbReference type="Gene3D" id="3.30.530.20">
    <property type="match status" value="1"/>
</dbReference>
<dbReference type="CDD" id="cd07813">
    <property type="entry name" value="COQ10p_like"/>
    <property type="match status" value="1"/>
</dbReference>
<evidence type="ECO:0000256" key="2">
    <source>
        <dbReference type="ARBA" id="ARBA00011814"/>
    </source>
</evidence>
<dbReference type="GO" id="GO:0048039">
    <property type="term" value="F:ubiquinone binding"/>
    <property type="evidence" value="ECO:0007669"/>
    <property type="project" value="InterPro"/>
</dbReference>
<comment type="subunit">
    <text evidence="2">Interacts with coenzyme Q.</text>
</comment>
<dbReference type="EMBL" id="SDOV01000001">
    <property type="protein sequence ID" value="KAH7645432.1"/>
    <property type="molecule type" value="Genomic_DNA"/>
</dbReference>
<protein>
    <submittedName>
        <fullName evidence="5">Coenzyme q-binding protein coq10-like protein</fullName>
    </submittedName>
</protein>
<dbReference type="SUPFAM" id="SSF55961">
    <property type="entry name" value="Bet v1-like"/>
    <property type="match status" value="1"/>
</dbReference>
<comment type="function">
    <text evidence="3">Required for the function of coenzyme Q in the respiratory chain. May serve as a chaperone or may be involved in the transport of Q6 from its site of synthesis to the catalytic sites of the respiratory complexes.</text>
</comment>
<evidence type="ECO:0000256" key="1">
    <source>
        <dbReference type="ARBA" id="ARBA00006885"/>
    </source>
</evidence>
<dbReference type="Pfam" id="PF03364">
    <property type="entry name" value="Polyketide_cyc"/>
    <property type="match status" value="1"/>
</dbReference>
<accession>A0A9D4P7T1</accession>
<dbReference type="InterPro" id="IPR044996">
    <property type="entry name" value="COQ10-like"/>
</dbReference>
<dbReference type="Proteomes" id="UP000828236">
    <property type="component" value="Unassembled WGS sequence"/>
</dbReference>
<proteinExistence type="inferred from homology"/>
<dbReference type="PANTHER" id="PTHR12901:SF10">
    <property type="entry name" value="COENZYME Q-BINDING PROTEIN COQ10, MITOCHONDRIAL"/>
    <property type="match status" value="1"/>
</dbReference>
<reference evidence="5" key="2">
    <citation type="journal article" date="2021" name="World Allergy Organ. J.">
        <title>Chromosome-level assembly of Dermatophagoides farinae genome and transcriptome reveals two novel allergens Der f 37 and Der f 39.</title>
        <authorList>
            <person name="Chen J."/>
            <person name="Cai Z."/>
            <person name="Fan D."/>
            <person name="Hu J."/>
            <person name="Hou Y."/>
            <person name="He Y."/>
            <person name="Zhang Z."/>
            <person name="Zhao Z."/>
            <person name="Gao P."/>
            <person name="Hu W."/>
            <person name="Sun J."/>
            <person name="Li J."/>
            <person name="Ji K."/>
        </authorList>
    </citation>
    <scope>NUCLEOTIDE SEQUENCE</scope>
    <source>
        <strain evidence="5">JKM2019</strain>
    </source>
</reference>
<evidence type="ECO:0000313" key="5">
    <source>
        <dbReference type="EMBL" id="KAH7645432.1"/>
    </source>
</evidence>
<dbReference type="GO" id="GO:0045333">
    <property type="term" value="P:cellular respiration"/>
    <property type="evidence" value="ECO:0007669"/>
    <property type="project" value="InterPro"/>
</dbReference>
<dbReference type="GO" id="GO:0005739">
    <property type="term" value="C:mitochondrion"/>
    <property type="evidence" value="ECO:0007669"/>
    <property type="project" value="TreeGrafter"/>
</dbReference>
<dbReference type="PANTHER" id="PTHR12901">
    <property type="entry name" value="SPERM PROTEIN HOMOLOG"/>
    <property type="match status" value="1"/>
</dbReference>
<dbReference type="InterPro" id="IPR005031">
    <property type="entry name" value="COQ10_START"/>
</dbReference>
<comment type="similarity">
    <text evidence="1">Belongs to the COQ10 family.</text>
</comment>
<sequence length="234" mass="27965">MRRTILIFIRNNLMSHHHHHHHSFRQQQHLKMISQLINRHNNNNNNIVQLQYRSFFDLPFQSSPSEDFNDNNNKNNRQEFTDQRIVRFTKTQIYNVVANVDDYEQFLPNCLESTVLSRSPDRMEAELVVGFPPLITEKYTSIIYLDKPNRVLVKGMNSTILKYLESEWKFEELNAKRTLVTFNVTFEFQSTIHSRFMSLFFDDFTKKTMKAFLDRAYIIYSADPLYFDDDGDKS</sequence>
<organism evidence="5">
    <name type="scientific">Dermatophagoides farinae</name>
    <name type="common">American house dust mite</name>
    <dbReference type="NCBI Taxonomy" id="6954"/>
    <lineage>
        <taxon>Eukaryota</taxon>
        <taxon>Metazoa</taxon>
        <taxon>Ecdysozoa</taxon>
        <taxon>Arthropoda</taxon>
        <taxon>Chelicerata</taxon>
        <taxon>Arachnida</taxon>
        <taxon>Acari</taxon>
        <taxon>Acariformes</taxon>
        <taxon>Sarcoptiformes</taxon>
        <taxon>Astigmata</taxon>
        <taxon>Psoroptidia</taxon>
        <taxon>Analgoidea</taxon>
        <taxon>Pyroglyphidae</taxon>
        <taxon>Dermatophagoidinae</taxon>
        <taxon>Dermatophagoides</taxon>
    </lineage>
</organism>
<dbReference type="InterPro" id="IPR023393">
    <property type="entry name" value="START-like_dom_sf"/>
</dbReference>